<dbReference type="Pfam" id="PF03417">
    <property type="entry name" value="AAT"/>
    <property type="match status" value="1"/>
</dbReference>
<dbReference type="RefSeq" id="XP_016588732.1">
    <property type="nucleotide sequence ID" value="XM_016736001.1"/>
</dbReference>
<dbReference type="NCBIfam" id="NF040521">
    <property type="entry name" value="C45_proenzyme"/>
    <property type="match status" value="1"/>
</dbReference>
<dbReference type="GeneID" id="27671278"/>
<protein>
    <submittedName>
        <fullName evidence="2">Isopenicillin-N N-acyltransferase</fullName>
    </submittedName>
</protein>
<dbReference type="PANTHER" id="PTHR34180:SF1">
    <property type="entry name" value="BETA-ALANYL-DOPAMINE_CARCININE HYDROLASE"/>
    <property type="match status" value="1"/>
</dbReference>
<reference evidence="2 3" key="2">
    <citation type="journal article" date="2015" name="Eukaryot. Cell">
        <title>Asexual propagation of a virulent clone complex in a human and feline outbreak of sporotrichosis.</title>
        <authorList>
            <person name="Teixeira Mde M."/>
            <person name="Rodrigues A.M."/>
            <person name="Tsui C.K."/>
            <person name="de Almeida L.G."/>
            <person name="Van Diepeningen A.D."/>
            <person name="van den Ende B.G."/>
            <person name="Fernandes G.F."/>
            <person name="Kano R."/>
            <person name="Hamelin R.C."/>
            <person name="Lopes-Bezerra L.M."/>
            <person name="Vasconcelos A.T."/>
            <person name="de Hoog S."/>
            <person name="de Camargo Z.P."/>
            <person name="Felipe M.S."/>
        </authorList>
    </citation>
    <scope>NUCLEOTIDE SEQUENCE [LARGE SCALE GENOMIC DNA]</scope>
    <source>
        <strain evidence="2 3">1099-18</strain>
    </source>
</reference>
<dbReference type="Gene3D" id="1.10.10.2120">
    <property type="match status" value="1"/>
</dbReference>
<dbReference type="VEuPathDB" id="FungiDB:SPSK_09429"/>
<keyword evidence="2" id="KW-0808">Transferase</keyword>
<dbReference type="AlphaFoldDB" id="A0A0F2MD37"/>
<accession>A0A0F2MD37</accession>
<sequence length="367" mass="39386">MLEITCSGTPYEIGLQHGRQAVSLVHGSIDFYREYFERKSKLSWDASTAAAMHFQKVLDIHVPHLVEEMRGIADGAGVPYTSILAINARSEIAMGLMDDGCTSVAWTTDDFSVAGQNWDWEDPQRARLVLMHIRPAADPIHPRVNLDQVTEAGIVGKIGLNAHGVAVFLNALRAPGVNYDALPAHVALRVALEAPSRAQALAQLRAVAPAAGTSVHIMVADATGAMSIECTAVDMVTLSDVNGKLAHTNHFLAKHAPDAPTGASYAIFPDTYARQERITQLLDGDSRSHHEAINDSSSALSLVQKWLADTDGFPVSINRQSSPPGNGSTTLFSIAVDLHARRAIVIDGRPTNGGKTYYLDLSAHSST</sequence>
<organism evidence="2 3">
    <name type="scientific">Sporothrix schenckii 1099-18</name>
    <dbReference type="NCBI Taxonomy" id="1397361"/>
    <lineage>
        <taxon>Eukaryota</taxon>
        <taxon>Fungi</taxon>
        <taxon>Dikarya</taxon>
        <taxon>Ascomycota</taxon>
        <taxon>Pezizomycotina</taxon>
        <taxon>Sordariomycetes</taxon>
        <taxon>Sordariomycetidae</taxon>
        <taxon>Ophiostomatales</taxon>
        <taxon>Ophiostomataceae</taxon>
        <taxon>Sporothrix</taxon>
    </lineage>
</organism>
<evidence type="ECO:0000313" key="2">
    <source>
        <dbReference type="EMBL" id="KJR86056.1"/>
    </source>
</evidence>
<dbReference type="EMBL" id="AXCR01000007">
    <property type="protein sequence ID" value="KJR86056.1"/>
    <property type="molecule type" value="Genomic_DNA"/>
</dbReference>
<dbReference type="KEGG" id="ssck:SPSK_09429"/>
<dbReference type="PANTHER" id="PTHR34180">
    <property type="entry name" value="PEPTIDASE C45"/>
    <property type="match status" value="1"/>
</dbReference>
<dbReference type="InterPro" id="IPR005079">
    <property type="entry name" value="Peptidase_C45_hydrolase"/>
</dbReference>
<dbReference type="Proteomes" id="UP000033710">
    <property type="component" value="Unassembled WGS sequence"/>
</dbReference>
<feature type="domain" description="Peptidase C45 hydrolase" evidence="1">
    <location>
        <begin position="106"/>
        <end position="350"/>
    </location>
</feature>
<evidence type="ECO:0000313" key="3">
    <source>
        <dbReference type="Proteomes" id="UP000033710"/>
    </source>
</evidence>
<reference evidence="2 3" key="1">
    <citation type="journal article" date="2014" name="BMC Genomics">
        <title>Comparative genomics of the major fungal agents of human and animal Sporotrichosis: Sporothrix schenckii and Sporothrix brasiliensis.</title>
        <authorList>
            <person name="Teixeira M.M."/>
            <person name="de Almeida L.G."/>
            <person name="Kubitschek-Barreira P."/>
            <person name="Alves F.L."/>
            <person name="Kioshima E.S."/>
            <person name="Abadio A.K."/>
            <person name="Fernandes L."/>
            <person name="Derengowski L.S."/>
            <person name="Ferreira K.S."/>
            <person name="Souza R.C."/>
            <person name="Ruiz J.C."/>
            <person name="de Andrade N.C."/>
            <person name="Paes H.C."/>
            <person name="Nicola A.M."/>
            <person name="Albuquerque P."/>
            <person name="Gerber A.L."/>
            <person name="Martins V.P."/>
            <person name="Peconick L.D."/>
            <person name="Neto A.V."/>
            <person name="Chaucanez C.B."/>
            <person name="Silva P.A."/>
            <person name="Cunha O.L."/>
            <person name="de Oliveira F.F."/>
            <person name="dos Santos T.C."/>
            <person name="Barros A.L."/>
            <person name="Soares M.A."/>
            <person name="de Oliveira L.M."/>
            <person name="Marini M.M."/>
            <person name="Villalobos-Duno H."/>
            <person name="Cunha M.M."/>
            <person name="de Hoog S."/>
            <person name="da Silveira J.F."/>
            <person name="Henrissat B."/>
            <person name="Nino-Vega G.A."/>
            <person name="Cisalpino P.S."/>
            <person name="Mora-Montes H.M."/>
            <person name="Almeida S.R."/>
            <person name="Stajich J.E."/>
            <person name="Lopes-Bezerra L.M."/>
            <person name="Vasconcelos A.T."/>
            <person name="Felipe M.S."/>
        </authorList>
    </citation>
    <scope>NUCLEOTIDE SEQUENCE [LARGE SCALE GENOMIC DNA]</scope>
    <source>
        <strain evidence="2 3">1099-18</strain>
    </source>
</reference>
<dbReference type="InterPro" id="IPR047801">
    <property type="entry name" value="Peptidase_C45"/>
</dbReference>
<dbReference type="Gene3D" id="3.60.60.10">
    <property type="entry name" value="Penicillin V Acylase, Chain A"/>
    <property type="match status" value="1"/>
</dbReference>
<gene>
    <name evidence="2" type="ORF">SPSK_09429</name>
</gene>
<keyword evidence="2" id="KW-0012">Acyltransferase</keyword>
<name>A0A0F2MD37_SPOSC</name>
<proteinExistence type="predicted"/>
<dbReference type="OrthoDB" id="189997at2759"/>
<evidence type="ECO:0000259" key="1">
    <source>
        <dbReference type="Pfam" id="PF03417"/>
    </source>
</evidence>
<comment type="caution">
    <text evidence="2">The sequence shown here is derived from an EMBL/GenBank/DDBJ whole genome shotgun (WGS) entry which is preliminary data.</text>
</comment>
<dbReference type="InterPro" id="IPR047794">
    <property type="entry name" value="C45_proenzyme-like"/>
</dbReference>
<dbReference type="GO" id="GO:0016746">
    <property type="term" value="F:acyltransferase activity"/>
    <property type="evidence" value="ECO:0007669"/>
    <property type="project" value="UniProtKB-KW"/>
</dbReference>